<accession>A0A511W7L5</accession>
<feature type="transmembrane region" description="Helical" evidence="1">
    <location>
        <begin position="105"/>
        <end position="128"/>
    </location>
</feature>
<dbReference type="AlphaFoldDB" id="A0A511W7L5"/>
<dbReference type="OrthoDB" id="1795989at2"/>
<proteinExistence type="predicted"/>
<feature type="transmembrane region" description="Helical" evidence="1">
    <location>
        <begin position="22"/>
        <end position="41"/>
    </location>
</feature>
<sequence>MSLTEVSTYDVVKKQFMLKFKAFSKVFTALIIAQIIAMLFSAGSSSSSGGSFGSGHQLFQFYYVTGDIVFTFTLIWAVAIPYGLVKREQRTIDFTFVSNRITNHLSNFVFLTVMSLVGALMAFGSSLLLRTLQYLFHTNVYVQSSLTFVEVLTIISVMFLYILLLAIIGYTMALLMNLHAVMKVVVPVTVLGFAIFTAVSPIYFLESSLFLLFVKVLFTVLALLGAILMFSDRWEVR</sequence>
<keyword evidence="1" id="KW-1133">Transmembrane helix</keyword>
<evidence type="ECO:0000256" key="1">
    <source>
        <dbReference type="SAM" id="Phobius"/>
    </source>
</evidence>
<feature type="transmembrane region" description="Helical" evidence="1">
    <location>
        <begin position="184"/>
        <end position="204"/>
    </location>
</feature>
<gene>
    <name evidence="2" type="ORF">AHA02nite_20940</name>
</gene>
<evidence type="ECO:0000313" key="3">
    <source>
        <dbReference type="Proteomes" id="UP000321440"/>
    </source>
</evidence>
<reference evidence="2 3" key="1">
    <citation type="submission" date="2019-07" db="EMBL/GenBank/DDBJ databases">
        <title>Whole genome shotgun sequence of Alkalibacillus haloalkaliphilus NBRC 103110.</title>
        <authorList>
            <person name="Hosoyama A."/>
            <person name="Uohara A."/>
            <person name="Ohji S."/>
            <person name="Ichikawa N."/>
        </authorList>
    </citation>
    <scope>NUCLEOTIDE SEQUENCE [LARGE SCALE GENOMIC DNA]</scope>
    <source>
        <strain evidence="2 3">NBRC 103110</strain>
    </source>
</reference>
<keyword evidence="1" id="KW-0812">Transmembrane</keyword>
<feature type="transmembrane region" description="Helical" evidence="1">
    <location>
        <begin position="210"/>
        <end position="230"/>
    </location>
</feature>
<comment type="caution">
    <text evidence="2">The sequence shown here is derived from an EMBL/GenBank/DDBJ whole genome shotgun (WGS) entry which is preliminary data.</text>
</comment>
<feature type="transmembrane region" description="Helical" evidence="1">
    <location>
        <begin position="61"/>
        <end position="84"/>
    </location>
</feature>
<feature type="transmembrane region" description="Helical" evidence="1">
    <location>
        <begin position="148"/>
        <end position="172"/>
    </location>
</feature>
<organism evidence="2 3">
    <name type="scientific">Alkalibacillus haloalkaliphilus</name>
    <dbReference type="NCBI Taxonomy" id="94136"/>
    <lineage>
        <taxon>Bacteria</taxon>
        <taxon>Bacillati</taxon>
        <taxon>Bacillota</taxon>
        <taxon>Bacilli</taxon>
        <taxon>Bacillales</taxon>
        <taxon>Bacillaceae</taxon>
        <taxon>Alkalibacillus</taxon>
    </lineage>
</organism>
<name>A0A511W7L5_9BACI</name>
<protein>
    <submittedName>
        <fullName evidence="2">Uncharacterized protein</fullName>
    </submittedName>
</protein>
<evidence type="ECO:0000313" key="2">
    <source>
        <dbReference type="EMBL" id="GEN46318.1"/>
    </source>
</evidence>
<dbReference type="EMBL" id="BJYA01000014">
    <property type="protein sequence ID" value="GEN46318.1"/>
    <property type="molecule type" value="Genomic_DNA"/>
</dbReference>
<dbReference type="Proteomes" id="UP000321440">
    <property type="component" value="Unassembled WGS sequence"/>
</dbReference>
<keyword evidence="1" id="KW-0472">Membrane</keyword>
<dbReference type="RefSeq" id="WP_146817037.1">
    <property type="nucleotide sequence ID" value="NZ_BJYA01000014.1"/>
</dbReference>
<keyword evidence="3" id="KW-1185">Reference proteome</keyword>